<protein>
    <submittedName>
        <fullName evidence="11">Spore germination protein B3</fullName>
    </submittedName>
</protein>
<dbReference type="InterPro" id="IPR046953">
    <property type="entry name" value="Spore_GerAC-like_C"/>
</dbReference>
<dbReference type="PANTHER" id="PTHR35789:SF1">
    <property type="entry name" value="SPORE GERMINATION PROTEIN B3"/>
    <property type="match status" value="1"/>
</dbReference>
<evidence type="ECO:0000313" key="12">
    <source>
        <dbReference type="Proteomes" id="UP001057134"/>
    </source>
</evidence>
<dbReference type="InterPro" id="IPR038501">
    <property type="entry name" value="Spore_GerAC_C_sf"/>
</dbReference>
<feature type="domain" description="Spore germination GerAC-like C-terminal" evidence="9">
    <location>
        <begin position="218"/>
        <end position="376"/>
    </location>
</feature>
<evidence type="ECO:0000313" key="11">
    <source>
        <dbReference type="EMBL" id="UQZ80878.1"/>
    </source>
</evidence>
<evidence type="ECO:0000259" key="10">
    <source>
        <dbReference type="Pfam" id="PF25198"/>
    </source>
</evidence>
<feature type="chain" id="PRO_5047547900" evidence="8">
    <location>
        <begin position="22"/>
        <end position="383"/>
    </location>
</feature>
<keyword evidence="6" id="KW-0564">Palmitate</keyword>
<proteinExistence type="inferred from homology"/>
<feature type="domain" description="Spore germination protein N-terminal" evidence="10">
    <location>
        <begin position="22"/>
        <end position="199"/>
    </location>
</feature>
<evidence type="ECO:0000256" key="2">
    <source>
        <dbReference type="ARBA" id="ARBA00007886"/>
    </source>
</evidence>
<dbReference type="Gene3D" id="3.30.300.210">
    <property type="entry name" value="Nutrient germinant receptor protein C, domain 3"/>
    <property type="match status" value="1"/>
</dbReference>
<evidence type="ECO:0000256" key="4">
    <source>
        <dbReference type="ARBA" id="ARBA00022729"/>
    </source>
</evidence>
<evidence type="ECO:0000256" key="5">
    <source>
        <dbReference type="ARBA" id="ARBA00023136"/>
    </source>
</evidence>
<reference evidence="11" key="2">
    <citation type="journal article" date="2021" name="J Anim Sci Technol">
        <title>Complete genome sequence of Paenibacillus konkukensis sp. nov. SK3146 as a potential probiotic strain.</title>
        <authorList>
            <person name="Jung H.I."/>
            <person name="Park S."/>
            <person name="Niu K.M."/>
            <person name="Lee S.W."/>
            <person name="Kothari D."/>
            <person name="Yi K.J."/>
            <person name="Kim S.K."/>
        </authorList>
    </citation>
    <scope>NUCLEOTIDE SEQUENCE</scope>
    <source>
        <strain evidence="11">SK3146</strain>
    </source>
</reference>
<sequence length="383" mass="44596">MSKLKLLLGCLLCVLSLTGCWNSKDIQNMAYVTALGLDYQDGKYITYVQVLNFSNVAKTENSQIGNVIPVWIGRGEGKTVTESFNAIYATSQIRVFWGHVKAIVCTENILHRGDRMKEAYDMLNRYREIRYNILLYGTKEPLQDIFAQKSILNLSPLDTIMYTPAQIFSQRSYILPVYGFKLIAQYNEAGNPAMLPSLTIDKEGWREDYKVKSMLKINGAYFFRKQQMIGWLSESDLQGYRWLQRKLERSPIMIPNERNPSAAVVLLHPTAKIKPVFENGKPYYNIRLKIEAYLDELAKEIPEKEIEKQASKVVEQQIRYTYKKGLQIRSDVLKLDQSLYREYPDKWHELHQSREFILEEDSLKQIHVQVELLHTGKYKGRQN</sequence>
<dbReference type="InterPro" id="IPR008844">
    <property type="entry name" value="Spore_GerAC-like"/>
</dbReference>
<dbReference type="NCBIfam" id="TIGR02887">
    <property type="entry name" value="spore_ger_x_C"/>
    <property type="match status" value="1"/>
</dbReference>
<evidence type="ECO:0000259" key="9">
    <source>
        <dbReference type="Pfam" id="PF05504"/>
    </source>
</evidence>
<dbReference type="RefSeq" id="WP_249863157.1">
    <property type="nucleotide sequence ID" value="NZ_CP027059.1"/>
</dbReference>
<dbReference type="Pfam" id="PF05504">
    <property type="entry name" value="Spore_GerAC"/>
    <property type="match status" value="1"/>
</dbReference>
<reference evidence="11" key="1">
    <citation type="submission" date="2018-02" db="EMBL/GenBank/DDBJ databases">
        <authorList>
            <person name="Kim S.-K."/>
            <person name="Jung H.-I."/>
            <person name="Lee S.-W."/>
        </authorList>
    </citation>
    <scope>NUCLEOTIDE SEQUENCE</scope>
    <source>
        <strain evidence="11">SK3146</strain>
    </source>
</reference>
<dbReference type="PROSITE" id="PS51257">
    <property type="entry name" value="PROKAR_LIPOPROTEIN"/>
    <property type="match status" value="1"/>
</dbReference>
<evidence type="ECO:0000256" key="1">
    <source>
        <dbReference type="ARBA" id="ARBA00004635"/>
    </source>
</evidence>
<dbReference type="Pfam" id="PF25198">
    <property type="entry name" value="Spore_GerAC_N"/>
    <property type="match status" value="1"/>
</dbReference>
<dbReference type="Proteomes" id="UP001057134">
    <property type="component" value="Chromosome"/>
</dbReference>
<name>A0ABY4RH24_9BACL</name>
<evidence type="ECO:0000256" key="6">
    <source>
        <dbReference type="ARBA" id="ARBA00023139"/>
    </source>
</evidence>
<gene>
    <name evidence="11" type="primary">gerBC_1</name>
    <name evidence="11" type="ORF">SK3146_00034</name>
</gene>
<accession>A0ABY4RH24</accession>
<keyword evidence="7" id="KW-0449">Lipoprotein</keyword>
<feature type="signal peptide" evidence="8">
    <location>
        <begin position="1"/>
        <end position="21"/>
    </location>
</feature>
<evidence type="ECO:0000256" key="7">
    <source>
        <dbReference type="ARBA" id="ARBA00023288"/>
    </source>
</evidence>
<dbReference type="InterPro" id="IPR057336">
    <property type="entry name" value="GerAC_N"/>
</dbReference>
<keyword evidence="5" id="KW-0472">Membrane</keyword>
<organism evidence="11 12">
    <name type="scientific">Paenibacillus konkukensis</name>
    <dbReference type="NCBI Taxonomy" id="2020716"/>
    <lineage>
        <taxon>Bacteria</taxon>
        <taxon>Bacillati</taxon>
        <taxon>Bacillota</taxon>
        <taxon>Bacilli</taxon>
        <taxon>Bacillales</taxon>
        <taxon>Paenibacillaceae</taxon>
        <taxon>Paenibacillus</taxon>
    </lineage>
</organism>
<dbReference type="PANTHER" id="PTHR35789">
    <property type="entry name" value="SPORE GERMINATION PROTEIN B3"/>
    <property type="match status" value="1"/>
</dbReference>
<evidence type="ECO:0000256" key="8">
    <source>
        <dbReference type="SAM" id="SignalP"/>
    </source>
</evidence>
<dbReference type="EMBL" id="CP027059">
    <property type="protein sequence ID" value="UQZ80878.1"/>
    <property type="molecule type" value="Genomic_DNA"/>
</dbReference>
<keyword evidence="3" id="KW-0309">Germination</keyword>
<comment type="similarity">
    <text evidence="2">Belongs to the GerABKC lipoprotein family.</text>
</comment>
<keyword evidence="12" id="KW-1185">Reference proteome</keyword>
<evidence type="ECO:0000256" key="3">
    <source>
        <dbReference type="ARBA" id="ARBA00022544"/>
    </source>
</evidence>
<comment type="subcellular location">
    <subcellularLocation>
        <location evidence="1">Membrane</location>
        <topology evidence="1">Lipid-anchor</topology>
    </subcellularLocation>
</comment>
<keyword evidence="4 8" id="KW-0732">Signal</keyword>